<comment type="subcellular location">
    <subcellularLocation>
        <location evidence="1">Membrane</location>
        <topology evidence="1">Multi-pass membrane protein</topology>
    </subcellularLocation>
</comment>
<evidence type="ECO:0000313" key="8">
    <source>
        <dbReference type="EMBL" id="KAK4495482.1"/>
    </source>
</evidence>
<dbReference type="Pfam" id="PF07690">
    <property type="entry name" value="MFS_1"/>
    <property type="match status" value="1"/>
</dbReference>
<accession>A0ABR0E245</accession>
<feature type="transmembrane region" description="Helical" evidence="6">
    <location>
        <begin position="581"/>
        <end position="603"/>
    </location>
</feature>
<feature type="transmembrane region" description="Helical" evidence="6">
    <location>
        <begin position="340"/>
        <end position="364"/>
    </location>
</feature>
<feature type="transmembrane region" description="Helical" evidence="6">
    <location>
        <begin position="280"/>
        <end position="299"/>
    </location>
</feature>
<feature type="compositionally biased region" description="Low complexity" evidence="5">
    <location>
        <begin position="83"/>
        <end position="98"/>
    </location>
</feature>
<feature type="transmembrane region" description="Helical" evidence="6">
    <location>
        <begin position="623"/>
        <end position="641"/>
    </location>
</feature>
<dbReference type="InterPro" id="IPR036259">
    <property type="entry name" value="MFS_trans_sf"/>
</dbReference>
<name>A0ABR0E245_ZASCE</name>
<feature type="transmembrane region" description="Helical" evidence="6">
    <location>
        <begin position="437"/>
        <end position="464"/>
    </location>
</feature>
<comment type="caution">
    <text evidence="8">The sequence shown here is derived from an EMBL/GenBank/DDBJ whole genome shotgun (WGS) entry which is preliminary data.</text>
</comment>
<dbReference type="SUPFAM" id="SSF103473">
    <property type="entry name" value="MFS general substrate transporter"/>
    <property type="match status" value="1"/>
</dbReference>
<dbReference type="InterPro" id="IPR011701">
    <property type="entry name" value="MFS"/>
</dbReference>
<feature type="transmembrane region" description="Helical" evidence="6">
    <location>
        <begin position="370"/>
        <end position="398"/>
    </location>
</feature>
<keyword evidence="2 6" id="KW-0812">Transmembrane</keyword>
<feature type="transmembrane region" description="Helical" evidence="6">
    <location>
        <begin position="484"/>
        <end position="504"/>
    </location>
</feature>
<feature type="transmembrane region" description="Helical" evidence="6">
    <location>
        <begin position="525"/>
        <end position="544"/>
    </location>
</feature>
<dbReference type="EMBL" id="JAXOVC010000012">
    <property type="protein sequence ID" value="KAK4495482.1"/>
    <property type="molecule type" value="Genomic_DNA"/>
</dbReference>
<keyword evidence="3 6" id="KW-1133">Transmembrane helix</keyword>
<feature type="transmembrane region" description="Helical" evidence="6">
    <location>
        <begin position="305"/>
        <end position="328"/>
    </location>
</feature>
<evidence type="ECO:0000256" key="1">
    <source>
        <dbReference type="ARBA" id="ARBA00004141"/>
    </source>
</evidence>
<evidence type="ECO:0000313" key="9">
    <source>
        <dbReference type="Proteomes" id="UP001305779"/>
    </source>
</evidence>
<dbReference type="PANTHER" id="PTHR23502:SF60">
    <property type="entry name" value="MAJOR FACILITATOR SUPERFAMILY (MFS) PROFILE DOMAIN-CONTAINING PROTEIN-RELATED"/>
    <property type="match status" value="1"/>
</dbReference>
<proteinExistence type="predicted"/>
<evidence type="ECO:0000256" key="4">
    <source>
        <dbReference type="ARBA" id="ARBA00023136"/>
    </source>
</evidence>
<dbReference type="InterPro" id="IPR005829">
    <property type="entry name" value="Sugar_transporter_CS"/>
</dbReference>
<evidence type="ECO:0000256" key="3">
    <source>
        <dbReference type="ARBA" id="ARBA00022989"/>
    </source>
</evidence>
<keyword evidence="9" id="KW-1185">Reference proteome</keyword>
<feature type="region of interest" description="Disordered" evidence="5">
    <location>
        <begin position="62"/>
        <end position="98"/>
    </location>
</feature>
<reference evidence="8 9" key="1">
    <citation type="journal article" date="2023" name="G3 (Bethesda)">
        <title>A chromosome-level genome assembly of Zasmidium syzygii isolated from banana leaves.</title>
        <authorList>
            <person name="van Westerhoven A.C."/>
            <person name="Mehrabi R."/>
            <person name="Talebi R."/>
            <person name="Steentjes M.B.F."/>
            <person name="Corcolon B."/>
            <person name="Chong P.A."/>
            <person name="Kema G.H.J."/>
            <person name="Seidl M.F."/>
        </authorList>
    </citation>
    <scope>NUCLEOTIDE SEQUENCE [LARGE SCALE GENOMIC DNA]</scope>
    <source>
        <strain evidence="8 9">P124</strain>
    </source>
</reference>
<evidence type="ECO:0000259" key="7">
    <source>
        <dbReference type="PROSITE" id="PS50850"/>
    </source>
</evidence>
<evidence type="ECO:0000256" key="5">
    <source>
        <dbReference type="SAM" id="MobiDB-lite"/>
    </source>
</evidence>
<dbReference type="InterPro" id="IPR020846">
    <property type="entry name" value="MFS_dom"/>
</dbReference>
<sequence length="654" mass="72941">MAQTPRSTVGTVKSWNSRYSNWTDESYNLSNQRQIEEVEQAKIRPQTNEEFPWLSQEFEPIRVPNTRTRSPPQWYREGQAFNRGSSQRSQLSQRSQRSVPRESIVDLHLIVSDLDYYAGAVHDYQAEEEALCEEEELDEEQKVGDIPGKPGQESSNFGQIQIIRNASKMGRNGTLKRNASSKSTKEKDINLVTWDGPDDPENPKNWTKKKRWLATITVSLFTFISPVSSSMIAPALDQVSVDLHIGSKFETQLSMSIFILGFALGPLFLGPLSELFGRRWILMLSNMFYLVFNLAGGFSQNAGEIIAFRFLSGLGGSAPLGIGGGVLADIWQPTERGRAMALYSLMPLLGPAIGPIAGGFIAQYSTWRWVFWSTTIGAAVIQVMGAFFLQETYAAAILSKKKRMLIKITGNKDLHTEFDNPSRSFANHIGVAFKRPFILLFTQPIVQVLALYIGYVYGVLYLVLSSFPQLWLQEYREPTGIAGLNYISLGIGFFIGTQIAAKFADRIYKNLKAKNNDQGRSEFRVPLMFPGAVMVPIGLVIYGWSAQYKTHWIVPNIGTAIFAAGNQLVFQNCQTYLVDSYTRYAASAIAATAVFRSLGGFAFPLFAPYMYQALGYGWGNSTLAFIGVAVGFPAPFILWWYGESLRKKSTFAAG</sequence>
<organism evidence="8 9">
    <name type="scientific">Zasmidium cellare</name>
    <name type="common">Wine cellar mold</name>
    <name type="synonym">Racodium cellare</name>
    <dbReference type="NCBI Taxonomy" id="395010"/>
    <lineage>
        <taxon>Eukaryota</taxon>
        <taxon>Fungi</taxon>
        <taxon>Dikarya</taxon>
        <taxon>Ascomycota</taxon>
        <taxon>Pezizomycotina</taxon>
        <taxon>Dothideomycetes</taxon>
        <taxon>Dothideomycetidae</taxon>
        <taxon>Mycosphaerellales</taxon>
        <taxon>Mycosphaerellaceae</taxon>
        <taxon>Zasmidium</taxon>
    </lineage>
</organism>
<dbReference type="Gene3D" id="1.20.1250.20">
    <property type="entry name" value="MFS general substrate transporter like domains"/>
    <property type="match status" value="1"/>
</dbReference>
<keyword evidence="4 6" id="KW-0472">Membrane</keyword>
<gene>
    <name evidence="8" type="ORF">PRZ48_013813</name>
</gene>
<dbReference type="PROSITE" id="PS50850">
    <property type="entry name" value="MFS"/>
    <property type="match status" value="1"/>
</dbReference>
<dbReference type="PROSITE" id="PS00216">
    <property type="entry name" value="SUGAR_TRANSPORT_1"/>
    <property type="match status" value="1"/>
</dbReference>
<evidence type="ECO:0000256" key="2">
    <source>
        <dbReference type="ARBA" id="ARBA00022692"/>
    </source>
</evidence>
<dbReference type="PANTHER" id="PTHR23502">
    <property type="entry name" value="MAJOR FACILITATOR SUPERFAMILY"/>
    <property type="match status" value="1"/>
</dbReference>
<dbReference type="CDD" id="cd17323">
    <property type="entry name" value="MFS_Tpo1_MDR_like"/>
    <property type="match status" value="1"/>
</dbReference>
<evidence type="ECO:0000256" key="6">
    <source>
        <dbReference type="SAM" id="Phobius"/>
    </source>
</evidence>
<protein>
    <recommendedName>
        <fullName evidence="7">Major facilitator superfamily (MFS) profile domain-containing protein</fullName>
    </recommendedName>
</protein>
<dbReference type="Proteomes" id="UP001305779">
    <property type="component" value="Unassembled WGS sequence"/>
</dbReference>
<feature type="transmembrane region" description="Helical" evidence="6">
    <location>
        <begin position="550"/>
        <end position="569"/>
    </location>
</feature>
<feature type="domain" description="Major facilitator superfamily (MFS) profile" evidence="7">
    <location>
        <begin position="214"/>
        <end position="645"/>
    </location>
</feature>
<feature type="transmembrane region" description="Helical" evidence="6">
    <location>
        <begin position="212"/>
        <end position="233"/>
    </location>
</feature>
<feature type="transmembrane region" description="Helical" evidence="6">
    <location>
        <begin position="253"/>
        <end position="273"/>
    </location>
</feature>